<organism evidence="5">
    <name type="scientific">Pseudo-nitzschia australis</name>
    <dbReference type="NCBI Taxonomy" id="44445"/>
    <lineage>
        <taxon>Eukaryota</taxon>
        <taxon>Sar</taxon>
        <taxon>Stramenopiles</taxon>
        <taxon>Ochrophyta</taxon>
        <taxon>Bacillariophyta</taxon>
        <taxon>Bacillariophyceae</taxon>
        <taxon>Bacillariophycidae</taxon>
        <taxon>Bacillariales</taxon>
        <taxon>Bacillariaceae</taxon>
        <taxon>Pseudo-nitzschia</taxon>
    </lineage>
</organism>
<feature type="region of interest" description="Disordered" evidence="1">
    <location>
        <begin position="217"/>
        <end position="236"/>
    </location>
</feature>
<evidence type="ECO:0000313" key="4">
    <source>
        <dbReference type="EMBL" id="CAE0726462.1"/>
    </source>
</evidence>
<dbReference type="EMBL" id="HBIX01028477">
    <property type="protein sequence ID" value="CAE0726461.1"/>
    <property type="molecule type" value="Transcribed_RNA"/>
</dbReference>
<dbReference type="EMBL" id="HBIX01028497">
    <property type="protein sequence ID" value="CAE0726468.1"/>
    <property type="molecule type" value="Transcribed_RNA"/>
</dbReference>
<evidence type="ECO:0000313" key="3">
    <source>
        <dbReference type="EMBL" id="CAE0726461.1"/>
    </source>
</evidence>
<dbReference type="EMBL" id="HBIX01028474">
    <property type="protein sequence ID" value="CAE0726460.1"/>
    <property type="molecule type" value="Transcribed_RNA"/>
</dbReference>
<dbReference type="EMBL" id="HBIX01028479">
    <property type="protein sequence ID" value="CAE0726462.1"/>
    <property type="molecule type" value="Transcribed_RNA"/>
</dbReference>
<dbReference type="AlphaFoldDB" id="A0A6V0C6V1"/>
<name>A0A6V0C6V1_9STRA</name>
<feature type="compositionally biased region" description="Polar residues" evidence="1">
    <location>
        <begin position="461"/>
        <end position="470"/>
    </location>
</feature>
<reference evidence="5" key="1">
    <citation type="submission" date="2021-01" db="EMBL/GenBank/DDBJ databases">
        <authorList>
            <person name="Corre E."/>
            <person name="Pelletier E."/>
            <person name="Niang G."/>
            <person name="Scheremetjew M."/>
            <person name="Finn R."/>
            <person name="Kale V."/>
            <person name="Holt S."/>
            <person name="Cochrane G."/>
            <person name="Meng A."/>
            <person name="Brown T."/>
            <person name="Cohen L."/>
        </authorList>
    </citation>
    <scope>NUCLEOTIDE SEQUENCE</scope>
    <source>
        <strain evidence="5">10249 10 AB</strain>
    </source>
</reference>
<feature type="region of interest" description="Disordered" evidence="1">
    <location>
        <begin position="415"/>
        <end position="494"/>
    </location>
</feature>
<sequence length="779" mass="85158">MSRTKSYAGEAFAPVVATEEPKMASMPAPSKAPNTVVIKNKKYTAMVVKHLRAASVSRAEKAPRLSQPKPRFVHHVVHVNVLGVAGIMVDRKHCHDVTGNKSSPASPEQMKAVVGVSEHGANNDNTPNMNVSTFSGLLIHAPSTKRNDNEPSLSSSSVLVQRHIAVWASNHRGETPGCIVESNPLETELTNDSPKHHPYASKFLDLSVALAKSGIGGTGGDDLNPNPANTNGDGHHQHHLGVVIRAAQLEITDAMMRGGENQMTMDLPVRTIASSNNYSNASTDGYSNRVVKLGRASPRTNRLRCVKQSDREKGESREHVSNLMSAYTIDPAGDSMIRVRIRVRQVHDEDARANANSNASSYNNNFQRFGSFANRTAATEESDDTPSLYFGANNGILPPAAAACRAFDALVPMTTRRTKSSTTTRTQKTNNKNKNGEELYSDPVEFPFDINSDDGDGGDDTNNSTFQSPSWKRKLLRSSKDDDNPDGPGCRVFGRNLSIPSCSSESRMAVAKRIDDRIERVARQVLHTECAVLGTNTTTDDDDDLSTPDRNDTVTTLTVSTGIYNKEGGQQERTSGNDVSGNLLEEMRDVIGPVPTMKKIKSFAKELVLTSGEYFFPEDTTLKSEGNTYTNDNANATNAKDNNSNNTIIEDYDDGSSVESATLAPFETSEQNRIRIRIRTGSRTRTLDSCDDDAESWKKKRDDDNRTYSTAGSLSFESTLNESTVLSGDKFDIDDDDDDNSNDVGVANNATHVTKEEDNYKSNIIDSYKAYILTALFRH</sequence>
<feature type="compositionally biased region" description="Low complexity" evidence="1">
    <location>
        <begin position="420"/>
        <end position="433"/>
    </location>
</feature>
<protein>
    <submittedName>
        <fullName evidence="5">Uncharacterized protein</fullName>
    </submittedName>
</protein>
<evidence type="ECO:0000313" key="2">
    <source>
        <dbReference type="EMBL" id="CAE0726460.1"/>
    </source>
</evidence>
<gene>
    <name evidence="2" type="ORF">PAUS00366_LOCUS19217</name>
    <name evidence="3" type="ORF">PAUS00366_LOCUS19218</name>
    <name evidence="4" type="ORF">PAUS00366_LOCUS19219</name>
    <name evidence="5" type="ORF">PAUS00366_LOCUS19225</name>
</gene>
<accession>A0A6V0C6V1</accession>
<evidence type="ECO:0000313" key="5">
    <source>
        <dbReference type="EMBL" id="CAE0726468.1"/>
    </source>
</evidence>
<proteinExistence type="predicted"/>
<evidence type="ECO:0000256" key="1">
    <source>
        <dbReference type="SAM" id="MobiDB-lite"/>
    </source>
</evidence>